<feature type="transmembrane region" description="Helical" evidence="7">
    <location>
        <begin position="242"/>
        <end position="265"/>
    </location>
</feature>
<evidence type="ECO:0000256" key="1">
    <source>
        <dbReference type="ARBA" id="ARBA00004651"/>
    </source>
</evidence>
<evidence type="ECO:0000313" key="10">
    <source>
        <dbReference type="Proteomes" id="UP001165378"/>
    </source>
</evidence>
<sequence length="445" mass="44883">MDNRPENSIIPAAVRSSGSDGLAALDRAATTEEKPDTPSTRGLPFGVYLLAFSLFTMGSAEFLLAGVLPDVADDIHVSLASAGGLITAFAVGVVVGGPPFAIASLRWPRRTALVLTQVVFAASIAAGLVIGTYPALLATRFVAGLAYAGFFAVAAATAVGLVAPDRAARASGVVVSGLGLAMTIGGPAGTIVSQHAGWEGGFWLVVAFTLAGAVAVAVAMPRTSTGPAPSVRRELRTMKRPGLWLVYAATLLSTAAYMITVNYLAELLDDVTGVPEVWVAVVLMLFGVGAYIGLAIGGRIADRRPHHALLAGTAGIAVCSVLIALLAEHPLAVVPLVLLLGVAGFVLNPAVYGRVFALAADAPTLAGAATVSAFQLGISVVPLLAGVALDAGAPVTAVAWIGAGLAVLTVPVVLLERASVKADGPASARRESPVRTPDRGAAGQT</sequence>
<evidence type="ECO:0000256" key="4">
    <source>
        <dbReference type="ARBA" id="ARBA00022989"/>
    </source>
</evidence>
<evidence type="ECO:0000313" key="9">
    <source>
        <dbReference type="EMBL" id="MCF2531793.1"/>
    </source>
</evidence>
<comment type="subcellular location">
    <subcellularLocation>
        <location evidence="1">Cell membrane</location>
        <topology evidence="1">Multi-pass membrane protein</topology>
    </subcellularLocation>
</comment>
<dbReference type="PANTHER" id="PTHR43124:SF3">
    <property type="entry name" value="CHLORAMPHENICOL EFFLUX PUMP RV0191"/>
    <property type="match status" value="1"/>
</dbReference>
<dbReference type="PANTHER" id="PTHR43124">
    <property type="entry name" value="PURINE EFFLUX PUMP PBUE"/>
    <property type="match status" value="1"/>
</dbReference>
<keyword evidence="3 7" id="KW-0812">Transmembrane</keyword>
<dbReference type="Proteomes" id="UP001165378">
    <property type="component" value="Unassembled WGS sequence"/>
</dbReference>
<organism evidence="9 10">
    <name type="scientific">Yinghuangia soli</name>
    <dbReference type="NCBI Taxonomy" id="2908204"/>
    <lineage>
        <taxon>Bacteria</taxon>
        <taxon>Bacillati</taxon>
        <taxon>Actinomycetota</taxon>
        <taxon>Actinomycetes</taxon>
        <taxon>Kitasatosporales</taxon>
        <taxon>Streptomycetaceae</taxon>
        <taxon>Yinghuangia</taxon>
    </lineage>
</organism>
<name>A0AA41U2H4_9ACTN</name>
<evidence type="ECO:0000256" key="3">
    <source>
        <dbReference type="ARBA" id="ARBA00022692"/>
    </source>
</evidence>
<dbReference type="InterPro" id="IPR050189">
    <property type="entry name" value="MFS_Efflux_Transporters"/>
</dbReference>
<dbReference type="Gene3D" id="1.20.1250.20">
    <property type="entry name" value="MFS general substrate transporter like domains"/>
    <property type="match status" value="2"/>
</dbReference>
<feature type="region of interest" description="Disordered" evidence="6">
    <location>
        <begin position="423"/>
        <end position="445"/>
    </location>
</feature>
<evidence type="ECO:0000256" key="5">
    <source>
        <dbReference type="ARBA" id="ARBA00023136"/>
    </source>
</evidence>
<feature type="transmembrane region" description="Helical" evidence="7">
    <location>
        <begin position="113"/>
        <end position="135"/>
    </location>
</feature>
<feature type="domain" description="Major facilitator superfamily (MFS) profile" evidence="8">
    <location>
        <begin position="46"/>
        <end position="421"/>
    </location>
</feature>
<evidence type="ECO:0000259" key="8">
    <source>
        <dbReference type="PROSITE" id="PS50850"/>
    </source>
</evidence>
<feature type="compositionally biased region" description="Basic and acidic residues" evidence="6">
    <location>
        <begin position="428"/>
        <end position="438"/>
    </location>
</feature>
<dbReference type="SUPFAM" id="SSF103473">
    <property type="entry name" value="MFS general substrate transporter"/>
    <property type="match status" value="1"/>
</dbReference>
<feature type="transmembrane region" description="Helical" evidence="7">
    <location>
        <begin position="308"/>
        <end position="327"/>
    </location>
</feature>
<dbReference type="RefSeq" id="WP_235056439.1">
    <property type="nucleotide sequence ID" value="NZ_JAKFHA010000026.1"/>
</dbReference>
<dbReference type="EMBL" id="JAKFHA010000026">
    <property type="protein sequence ID" value="MCF2531793.1"/>
    <property type="molecule type" value="Genomic_DNA"/>
</dbReference>
<keyword evidence="4 7" id="KW-1133">Transmembrane helix</keyword>
<gene>
    <name evidence="9" type="ORF">LZ495_31880</name>
</gene>
<proteinExistence type="predicted"/>
<feature type="transmembrane region" description="Helical" evidence="7">
    <location>
        <begin position="277"/>
        <end position="296"/>
    </location>
</feature>
<evidence type="ECO:0000256" key="7">
    <source>
        <dbReference type="SAM" id="Phobius"/>
    </source>
</evidence>
<feature type="transmembrane region" description="Helical" evidence="7">
    <location>
        <begin position="364"/>
        <end position="385"/>
    </location>
</feature>
<keyword evidence="2" id="KW-1003">Cell membrane</keyword>
<evidence type="ECO:0000256" key="6">
    <source>
        <dbReference type="SAM" id="MobiDB-lite"/>
    </source>
</evidence>
<dbReference type="AlphaFoldDB" id="A0AA41U2H4"/>
<evidence type="ECO:0000256" key="2">
    <source>
        <dbReference type="ARBA" id="ARBA00022475"/>
    </source>
</evidence>
<dbReference type="InterPro" id="IPR011701">
    <property type="entry name" value="MFS"/>
</dbReference>
<feature type="transmembrane region" description="Helical" evidence="7">
    <location>
        <begin position="170"/>
        <end position="189"/>
    </location>
</feature>
<dbReference type="InterPro" id="IPR020846">
    <property type="entry name" value="MFS_dom"/>
</dbReference>
<feature type="transmembrane region" description="Helical" evidence="7">
    <location>
        <begin position="397"/>
        <end position="415"/>
    </location>
</feature>
<comment type="caution">
    <text evidence="9">The sequence shown here is derived from an EMBL/GenBank/DDBJ whole genome shotgun (WGS) entry which is preliminary data.</text>
</comment>
<feature type="transmembrane region" description="Helical" evidence="7">
    <location>
        <begin position="141"/>
        <end position="163"/>
    </location>
</feature>
<feature type="transmembrane region" description="Helical" evidence="7">
    <location>
        <begin position="201"/>
        <end position="221"/>
    </location>
</feature>
<reference evidence="9" key="1">
    <citation type="submission" date="2022-01" db="EMBL/GenBank/DDBJ databases">
        <title>Genome-Based Taxonomic Classification of the Phylum Actinobacteria.</title>
        <authorList>
            <person name="Gao Y."/>
        </authorList>
    </citation>
    <scope>NUCLEOTIDE SEQUENCE</scope>
    <source>
        <strain evidence="9">KLBMP 8922</strain>
    </source>
</reference>
<keyword evidence="10" id="KW-1185">Reference proteome</keyword>
<protein>
    <submittedName>
        <fullName evidence="9">MFS transporter</fullName>
    </submittedName>
</protein>
<feature type="transmembrane region" description="Helical" evidence="7">
    <location>
        <begin position="333"/>
        <end position="352"/>
    </location>
</feature>
<accession>A0AA41U2H4</accession>
<dbReference type="InterPro" id="IPR036259">
    <property type="entry name" value="MFS_trans_sf"/>
</dbReference>
<feature type="transmembrane region" description="Helical" evidence="7">
    <location>
        <begin position="80"/>
        <end position="101"/>
    </location>
</feature>
<dbReference type="PROSITE" id="PS50850">
    <property type="entry name" value="MFS"/>
    <property type="match status" value="1"/>
</dbReference>
<keyword evidence="5 7" id="KW-0472">Membrane</keyword>
<dbReference type="GO" id="GO:0022857">
    <property type="term" value="F:transmembrane transporter activity"/>
    <property type="evidence" value="ECO:0007669"/>
    <property type="project" value="InterPro"/>
</dbReference>
<dbReference type="CDD" id="cd17324">
    <property type="entry name" value="MFS_NepI_like"/>
    <property type="match status" value="1"/>
</dbReference>
<dbReference type="Pfam" id="PF07690">
    <property type="entry name" value="MFS_1"/>
    <property type="match status" value="1"/>
</dbReference>
<dbReference type="GO" id="GO:0005886">
    <property type="term" value="C:plasma membrane"/>
    <property type="evidence" value="ECO:0007669"/>
    <property type="project" value="UniProtKB-SubCell"/>
</dbReference>
<feature type="transmembrane region" description="Helical" evidence="7">
    <location>
        <begin position="47"/>
        <end position="68"/>
    </location>
</feature>